<feature type="domain" description="Co-chaperone DjlA N-terminal" evidence="2">
    <location>
        <begin position="86"/>
        <end position="197"/>
    </location>
</feature>
<keyword evidence="1" id="KW-0472">Membrane</keyword>
<sequence>MVEQRRLDFGRLKDVADTAGRKVADVANSGWAKTVEVADGVGQGVKKSADQTAATLTAVGQSVAGRLQGKHKNGVDLSALSTEAKLAYCRILARLTLADAAIDPREIANLYLFATTIQLEPDARSVLRGELTAHSLGSDTEALEESAVGYAVALKGELLDEDVEAVFAALVRDLLRIARADKHQSEEEDRLIAKIAEVQFGEATDDVVATTRTLVTAEEDYLAGKISTSQLETVTKDVLAKAAAFSAPIAAVSLAGSVSGLGAAGITSGLAALGFGGLLGLNPMTTGIGVAVLLGVGVYAGTRWVLGINEREREHRREHLIQQVLKNHQQAIGDLTQDIAGLASRMEDYLAQTTQNEHRLAALRADLAAFKLALASLQANRDAFEQGESVSA</sequence>
<keyword evidence="4" id="KW-1185">Reference proteome</keyword>
<dbReference type="InterPro" id="IPR007791">
    <property type="entry name" value="DjlA_N"/>
</dbReference>
<evidence type="ECO:0000313" key="4">
    <source>
        <dbReference type="Proteomes" id="UP001329313"/>
    </source>
</evidence>
<evidence type="ECO:0000259" key="2">
    <source>
        <dbReference type="Pfam" id="PF05099"/>
    </source>
</evidence>
<gene>
    <name evidence="3" type="ORF">RYJ27_05545</name>
</gene>
<evidence type="ECO:0000313" key="3">
    <source>
        <dbReference type="EMBL" id="WOQ70660.1"/>
    </source>
</evidence>
<keyword evidence="1" id="KW-1133">Transmembrane helix</keyword>
<evidence type="ECO:0000256" key="1">
    <source>
        <dbReference type="SAM" id="Phobius"/>
    </source>
</evidence>
<dbReference type="EMBL" id="CP137080">
    <property type="protein sequence ID" value="WOQ70660.1"/>
    <property type="molecule type" value="Genomic_DNA"/>
</dbReference>
<dbReference type="Gene3D" id="1.10.3680.10">
    <property type="entry name" value="TerB-like"/>
    <property type="match status" value="1"/>
</dbReference>
<reference evidence="3 4" key="1">
    <citation type="submission" date="2023-10" db="EMBL/GenBank/DDBJ databases">
        <title>Y20.</title>
        <authorList>
            <person name="Zhang G."/>
            <person name="Ding Y."/>
        </authorList>
    </citation>
    <scope>NUCLEOTIDE SEQUENCE [LARGE SCALE GENOMIC DNA]</scope>
    <source>
        <strain evidence="3 4">Y20</strain>
    </source>
</reference>
<dbReference type="SUPFAM" id="SSF158682">
    <property type="entry name" value="TerB-like"/>
    <property type="match status" value="1"/>
</dbReference>
<feature type="transmembrane region" description="Helical" evidence="1">
    <location>
        <begin position="249"/>
        <end position="275"/>
    </location>
</feature>
<dbReference type="KEGG" id="mliy:RYJ27_05545"/>
<accession>A0AAU0MKG8</accession>
<dbReference type="Pfam" id="PF05099">
    <property type="entry name" value="TerB"/>
    <property type="match status" value="1"/>
</dbReference>
<protein>
    <submittedName>
        <fullName evidence="3">TerB family tellurite resistance protein</fullName>
    </submittedName>
</protein>
<proteinExistence type="predicted"/>
<feature type="transmembrane region" description="Helical" evidence="1">
    <location>
        <begin position="287"/>
        <end position="306"/>
    </location>
</feature>
<keyword evidence="1" id="KW-0812">Transmembrane</keyword>
<dbReference type="RefSeq" id="WP_330171731.1">
    <property type="nucleotide sequence ID" value="NZ_CP137080.1"/>
</dbReference>
<organism evidence="3 4">
    <name type="scientific">Microbacterium limosum</name>
    <dbReference type="NCBI Taxonomy" id="3079935"/>
    <lineage>
        <taxon>Bacteria</taxon>
        <taxon>Bacillati</taxon>
        <taxon>Actinomycetota</taxon>
        <taxon>Actinomycetes</taxon>
        <taxon>Micrococcales</taxon>
        <taxon>Microbacteriaceae</taxon>
        <taxon>Microbacterium</taxon>
    </lineage>
</organism>
<dbReference type="InterPro" id="IPR029024">
    <property type="entry name" value="TerB-like"/>
</dbReference>
<name>A0AAU0MKG8_9MICO</name>
<dbReference type="Proteomes" id="UP001329313">
    <property type="component" value="Chromosome"/>
</dbReference>
<dbReference type="CDD" id="cd07177">
    <property type="entry name" value="terB_like"/>
    <property type="match status" value="1"/>
</dbReference>
<dbReference type="AlphaFoldDB" id="A0AAU0MKG8"/>